<gene>
    <name evidence="7" type="ORF">OH818_07495</name>
</gene>
<evidence type="ECO:0000256" key="4">
    <source>
        <dbReference type="PROSITE-ProRule" id="PRU00335"/>
    </source>
</evidence>
<proteinExistence type="predicted"/>
<reference evidence="7" key="1">
    <citation type="submission" date="2022-12" db="EMBL/GenBank/DDBJ databases">
        <title>Jiella pelagia sp. nov., isolated from phosphonate enriched culture of Northwest Pacific surface seawater.</title>
        <authorList>
            <person name="Shin D.Y."/>
            <person name="Hwang C.Y."/>
        </authorList>
    </citation>
    <scope>NUCLEOTIDE SEQUENCE</scope>
    <source>
        <strain evidence="7">HL-NP1</strain>
    </source>
</reference>
<keyword evidence="8" id="KW-1185">Reference proteome</keyword>
<feature type="compositionally biased region" description="Basic and acidic residues" evidence="5">
    <location>
        <begin position="194"/>
        <end position="205"/>
    </location>
</feature>
<dbReference type="Pfam" id="PF00440">
    <property type="entry name" value="TetR_N"/>
    <property type="match status" value="1"/>
</dbReference>
<dbReference type="EMBL" id="CP114029">
    <property type="protein sequence ID" value="WAP69999.1"/>
    <property type="molecule type" value="Genomic_DNA"/>
</dbReference>
<sequence length="205" mass="22951">MRDSIKSEIVAGLEQAFVRQGFAKPGVDELRAAAGVSLRTLYKYYPSREAMILGALEHRHGRYLERLFDGLPTDPPEALDAILQRVADWMRRETSRGCLFHGAVAAVPESAALQDLLERHKGEIARRATAAVDLHGCEAEPHPHPRRSHPELGPQRRGRPACRQATGRLPDRSEAITNDHGRRTAAVDRLLSNRRPDLRLEPRRG</sequence>
<dbReference type="PANTHER" id="PTHR47506:SF1">
    <property type="entry name" value="HTH-TYPE TRANSCRIPTIONAL REGULATOR YJDC"/>
    <property type="match status" value="1"/>
</dbReference>
<feature type="region of interest" description="Disordered" evidence="5">
    <location>
        <begin position="137"/>
        <end position="205"/>
    </location>
</feature>
<keyword evidence="3" id="KW-0804">Transcription</keyword>
<organism evidence="7 8">
    <name type="scientific">Jiella pelagia</name>
    <dbReference type="NCBI Taxonomy" id="2986949"/>
    <lineage>
        <taxon>Bacteria</taxon>
        <taxon>Pseudomonadati</taxon>
        <taxon>Pseudomonadota</taxon>
        <taxon>Alphaproteobacteria</taxon>
        <taxon>Hyphomicrobiales</taxon>
        <taxon>Aurantimonadaceae</taxon>
        <taxon>Jiella</taxon>
    </lineage>
</organism>
<evidence type="ECO:0000313" key="7">
    <source>
        <dbReference type="EMBL" id="WAP69999.1"/>
    </source>
</evidence>
<feature type="DNA-binding region" description="H-T-H motif" evidence="4">
    <location>
        <begin position="26"/>
        <end position="45"/>
    </location>
</feature>
<feature type="compositionally biased region" description="Basic and acidic residues" evidence="5">
    <location>
        <begin position="169"/>
        <end position="186"/>
    </location>
</feature>
<dbReference type="RefSeq" id="WP_268882424.1">
    <property type="nucleotide sequence ID" value="NZ_CP114029.1"/>
</dbReference>
<dbReference type="PANTHER" id="PTHR47506">
    <property type="entry name" value="TRANSCRIPTIONAL REGULATORY PROTEIN"/>
    <property type="match status" value="1"/>
</dbReference>
<feature type="domain" description="HTH tetR-type" evidence="6">
    <location>
        <begin position="3"/>
        <end position="63"/>
    </location>
</feature>
<evidence type="ECO:0000256" key="3">
    <source>
        <dbReference type="ARBA" id="ARBA00023163"/>
    </source>
</evidence>
<protein>
    <submittedName>
        <fullName evidence="7">TetR/AcrR family transcriptional regulator</fullName>
    </submittedName>
</protein>
<dbReference type="Gene3D" id="1.10.357.10">
    <property type="entry name" value="Tetracycline Repressor, domain 2"/>
    <property type="match status" value="1"/>
</dbReference>
<dbReference type="PROSITE" id="PS50977">
    <property type="entry name" value="HTH_TETR_2"/>
    <property type="match status" value="1"/>
</dbReference>
<accession>A0ABY7C2A8</accession>
<dbReference type="InterPro" id="IPR001647">
    <property type="entry name" value="HTH_TetR"/>
</dbReference>
<dbReference type="InterPro" id="IPR009057">
    <property type="entry name" value="Homeodomain-like_sf"/>
</dbReference>
<evidence type="ECO:0000313" key="8">
    <source>
        <dbReference type="Proteomes" id="UP001164020"/>
    </source>
</evidence>
<name>A0ABY7C2A8_9HYPH</name>
<dbReference type="SUPFAM" id="SSF46689">
    <property type="entry name" value="Homeodomain-like"/>
    <property type="match status" value="1"/>
</dbReference>
<evidence type="ECO:0000256" key="2">
    <source>
        <dbReference type="ARBA" id="ARBA00023125"/>
    </source>
</evidence>
<evidence type="ECO:0000256" key="5">
    <source>
        <dbReference type="SAM" id="MobiDB-lite"/>
    </source>
</evidence>
<evidence type="ECO:0000259" key="6">
    <source>
        <dbReference type="PROSITE" id="PS50977"/>
    </source>
</evidence>
<keyword evidence="1" id="KW-0805">Transcription regulation</keyword>
<evidence type="ECO:0000256" key="1">
    <source>
        <dbReference type="ARBA" id="ARBA00023015"/>
    </source>
</evidence>
<keyword evidence="2 4" id="KW-0238">DNA-binding</keyword>
<dbReference type="Proteomes" id="UP001164020">
    <property type="component" value="Chromosome"/>
</dbReference>